<dbReference type="InterPro" id="IPR000594">
    <property type="entry name" value="ThiF_NAD_FAD-bd"/>
</dbReference>
<comment type="function">
    <text evidence="10">Plays a central role in 2-thiolation of mcm(5)S(2)U at tRNA wobble positions of cytosolic tRNA(Lys), tRNA(Glu) and tRNA(Gln). Also essential during biosynthesis of the molybdenum cofactor. Acts by mediating the C-terminal thiocarboxylation of sulfur carriers URM1 and MOCS2A. Its N-terminus first activates URM1 and MOCS2A as acyl-adenylates (-COAMP), then the persulfide sulfur on the catalytic cysteine is transferred to URM1 and MOCS2A to form thiocarboxylation (-COSH) of their C-terminus. The reaction probably involves hydrogen sulfide that is generated from the persulfide intermediate and that acts as nucleophile towards URM1 and MOCS2A. Subsequently, a transient disulfide bond is formed. Does not use thiosulfate as sulfur donor; NFS1 probably acting as a sulfur donor for thiocarboxylation reactions.</text>
</comment>
<proteinExistence type="inferred from homology"/>
<dbReference type="EC" id="2.7.7.80" evidence="10"/>
<comment type="subcellular location">
    <subcellularLocation>
        <location evidence="1">Cytoplasm</location>
        <location evidence="1">Cytosol</location>
    </subcellularLocation>
</comment>
<dbReference type="OrthoDB" id="10261062at2759"/>
<dbReference type="PANTHER" id="PTHR10953:SF102">
    <property type="entry name" value="ADENYLYLTRANSFERASE AND SULFURTRANSFERASE MOCS3"/>
    <property type="match status" value="1"/>
</dbReference>
<feature type="binding site" evidence="10">
    <location>
        <position position="214"/>
    </location>
    <ligand>
        <name>Zn(2+)</name>
        <dbReference type="ChEBI" id="CHEBI:29105"/>
    </ligand>
</feature>
<comment type="similarity">
    <text evidence="10">In the N-terminal section; belongs to the HesA/MoeB/ThiF family. UBA4 subfamily.</text>
</comment>
<feature type="binding site" evidence="10">
    <location>
        <position position="104"/>
    </location>
    <ligand>
        <name>ATP</name>
        <dbReference type="ChEBI" id="CHEBI:30616"/>
    </ligand>
</feature>
<evidence type="ECO:0000256" key="11">
    <source>
        <dbReference type="SAM" id="Coils"/>
    </source>
</evidence>
<dbReference type="SUPFAM" id="SSF69572">
    <property type="entry name" value="Activating enzymes of the ubiquitin-like proteins"/>
    <property type="match status" value="1"/>
</dbReference>
<evidence type="ECO:0000313" key="13">
    <source>
        <dbReference type="EMBL" id="CAD7695763.1"/>
    </source>
</evidence>
<feature type="coiled-coil region" evidence="11">
    <location>
        <begin position="4"/>
        <end position="31"/>
    </location>
</feature>
<dbReference type="GO" id="GO:0004792">
    <property type="term" value="F:thiosulfate-cyanide sulfurtransferase activity"/>
    <property type="evidence" value="ECO:0007669"/>
    <property type="project" value="TreeGrafter"/>
</dbReference>
<dbReference type="InterPro" id="IPR036873">
    <property type="entry name" value="Rhodanese-like_dom_sf"/>
</dbReference>
<dbReference type="GO" id="GO:0005524">
    <property type="term" value="F:ATP binding"/>
    <property type="evidence" value="ECO:0007669"/>
    <property type="project" value="UniProtKB-KW"/>
</dbReference>
<feature type="binding site" evidence="10">
    <location>
        <position position="289"/>
    </location>
    <ligand>
        <name>Zn(2+)</name>
        <dbReference type="ChEBI" id="CHEBI:29105"/>
    </ligand>
</feature>
<dbReference type="Gene3D" id="3.40.250.10">
    <property type="entry name" value="Rhodanese-like domain"/>
    <property type="match status" value="1"/>
</dbReference>
<comment type="cofactor">
    <cofactor evidence="10">
        <name>Zn(2+)</name>
        <dbReference type="ChEBI" id="CHEBI:29105"/>
    </cofactor>
    <text evidence="10">Binds 1 zinc ion per subunit.</text>
</comment>
<dbReference type="NCBIfam" id="NF004281">
    <property type="entry name" value="PRK05690.1"/>
    <property type="match status" value="1"/>
</dbReference>
<dbReference type="SMART" id="SM00450">
    <property type="entry name" value="RHOD"/>
    <property type="match status" value="1"/>
</dbReference>
<keyword evidence="8 10" id="KW-0067">ATP-binding</keyword>
<dbReference type="EMBL" id="CAJHUC010000385">
    <property type="protein sequence ID" value="CAD7695763.1"/>
    <property type="molecule type" value="Genomic_DNA"/>
</dbReference>
<evidence type="ECO:0000256" key="2">
    <source>
        <dbReference type="ARBA" id="ARBA00022490"/>
    </source>
</evidence>
<evidence type="ECO:0000259" key="12">
    <source>
        <dbReference type="PROSITE" id="PS50206"/>
    </source>
</evidence>
<comment type="pathway">
    <text evidence="10">Cofactor biosynthesis; molybdopterin biosynthesis.</text>
</comment>
<keyword evidence="10" id="KW-0501">Molybdenum cofactor biosynthesis</keyword>
<reference evidence="13" key="1">
    <citation type="submission" date="2020-12" db="EMBL/GenBank/DDBJ databases">
        <authorList>
            <person name="Iha C."/>
        </authorList>
    </citation>
    <scope>NUCLEOTIDE SEQUENCE</scope>
</reference>
<dbReference type="GO" id="GO:0061604">
    <property type="term" value="F:molybdopterin-synthase sulfurtransferase activity"/>
    <property type="evidence" value="ECO:0007669"/>
    <property type="project" value="UniProtKB-EC"/>
</dbReference>
<evidence type="ECO:0000256" key="1">
    <source>
        <dbReference type="ARBA" id="ARBA00004514"/>
    </source>
</evidence>
<dbReference type="InterPro" id="IPR001763">
    <property type="entry name" value="Rhodanese-like_dom"/>
</dbReference>
<dbReference type="GO" id="GO:0002143">
    <property type="term" value="P:tRNA wobble position uridine thiolation"/>
    <property type="evidence" value="ECO:0007669"/>
    <property type="project" value="InterPro"/>
</dbReference>
<dbReference type="Pfam" id="PF00899">
    <property type="entry name" value="ThiF"/>
    <property type="match status" value="1"/>
</dbReference>
<evidence type="ECO:0000256" key="8">
    <source>
        <dbReference type="ARBA" id="ARBA00022840"/>
    </source>
</evidence>
<protein>
    <recommendedName>
        <fullName evidence="10">Adenylyltransferase and sulfurtransferase MOCS3</fullName>
    </recommendedName>
    <alternativeName>
        <fullName evidence="10">Molybdenum cofactor synthesis protein 3</fullName>
    </alternativeName>
    <domain>
        <recommendedName>
            <fullName evidence="10">Molybdopterin-synthase adenylyltransferase</fullName>
            <ecNumber evidence="10">2.7.7.80</ecNumber>
        </recommendedName>
        <alternativeName>
            <fullName evidence="10">Adenylyltransferase MOCS3</fullName>
        </alternativeName>
        <alternativeName>
            <fullName evidence="10">Sulfur carrier protein MOCS2A adenylyltransferase</fullName>
        </alternativeName>
    </domain>
    <domain>
        <recommendedName>
            <fullName evidence="10">Molybdopterin-synthase sulfurtransferase</fullName>
            <ecNumber evidence="10">2.8.1.11</ecNumber>
        </recommendedName>
        <alternativeName>
            <fullName evidence="10">Sulfurtransferase MOCS3</fullName>
        </alternativeName>
        <alternativeName>
            <fullName evidence="10">Sulfur carrier protein MOCS2A sulfurtransferase</fullName>
        </alternativeName>
    </domain>
</protein>
<evidence type="ECO:0000256" key="10">
    <source>
        <dbReference type="HAMAP-Rule" id="MF_03049"/>
    </source>
</evidence>
<dbReference type="HAMAP" id="MF_03049">
    <property type="entry name" value="MOCS3_Uba4"/>
    <property type="match status" value="1"/>
</dbReference>
<dbReference type="Gene3D" id="3.40.50.720">
    <property type="entry name" value="NAD(P)-binding Rossmann-like Domain"/>
    <property type="match status" value="1"/>
</dbReference>
<comment type="pathway">
    <text evidence="10">tRNA modification; 5-methoxycarbonylmethyl-2-thiouridine-tRNA biosynthesis.</text>
</comment>
<keyword evidence="11" id="KW-0175">Coiled coil</keyword>
<feature type="binding site" evidence="10">
    <location>
        <begin position="172"/>
        <end position="173"/>
    </location>
    <ligand>
        <name>ATP</name>
        <dbReference type="ChEBI" id="CHEBI:30616"/>
    </ligand>
</feature>
<evidence type="ECO:0000256" key="9">
    <source>
        <dbReference type="ARBA" id="ARBA00023268"/>
    </source>
</evidence>
<feature type="binding site" evidence="10">
    <location>
        <position position="217"/>
    </location>
    <ligand>
        <name>Zn(2+)</name>
        <dbReference type="ChEBI" id="CHEBI:29105"/>
    </ligand>
</feature>
<dbReference type="GO" id="GO:0046872">
    <property type="term" value="F:metal ion binding"/>
    <property type="evidence" value="ECO:0007669"/>
    <property type="project" value="UniProtKB-KW"/>
</dbReference>
<dbReference type="GO" id="GO:0042292">
    <property type="term" value="F:URM1 activating enzyme activity"/>
    <property type="evidence" value="ECO:0007669"/>
    <property type="project" value="TreeGrafter"/>
</dbReference>
<gene>
    <name evidence="10" type="primary">MOCS3</name>
    <name evidence="10" type="synonym">CNX5</name>
    <name evidence="10" type="synonym">UBA4</name>
    <name evidence="13" type="ORF">OSTQU699_LOCUS1124</name>
</gene>
<sequence>MDAVASLRAENEDLRQQVAALRERLKQREAQPTVPETVGWSCGHCLNPQQVQRYSRHLILPNIGVQGQSRLCEASVLVVGAGGLGSSAALYLACAGVGRLGIVDKDVVQLDNLHRQIIHRESTVGIHKAVSAAMACRERNSSIQVDVHTEGLTPATALPLVQNYDVVVDASDNVPTRYLVSDACVITKTPLVSGAAIGTEGQLTVYAYGMDGPCYRCLFPKAPAPGHCTRCSDNGVLGPVPGVIGVLEAMETVKIIAQVGDVLSRRLLIMDFLCARFHTVKLRAKVPTCEACGDSPSVTLSTLERYDYSAFTGQTFDDSPIVCSTSLPASARLPPVEVNEVINRSREEGQELLLVDVRPQGEFDIGHLNGALNFPYDQLDADFPNLLSKCCTGVASLGTVDGGAIDASDRQSDGGGVVVVCRRGNDSQLVVQKLRSAGISARDMVGGLAGWAEVDPTFPQY</sequence>
<dbReference type="Proteomes" id="UP000708148">
    <property type="component" value="Unassembled WGS sequence"/>
</dbReference>
<dbReference type="FunFam" id="3.40.50.720:FF:000033">
    <property type="entry name" value="Adenylyltransferase and sulfurtransferase MOCS3"/>
    <property type="match status" value="1"/>
</dbReference>
<keyword evidence="4 10" id="KW-0819">tRNA processing</keyword>
<comment type="catalytic activity">
    <reaction evidence="10">
        <text>[molybdopterin-synthase sulfur-carrier protein]-C-terminal Gly-Gly-AMP + S-sulfanyl-L-cysteinyl-[cysteine desulfurase] + AH2 = [molybdopterin-synthase sulfur-carrier protein]-C-terminal-Gly-aminoethanethioate + L-cysteinyl-[cysteine desulfurase] + A + AMP + 2 H(+)</text>
        <dbReference type="Rhea" id="RHEA:48612"/>
        <dbReference type="Rhea" id="RHEA-COMP:12157"/>
        <dbReference type="Rhea" id="RHEA-COMP:12158"/>
        <dbReference type="Rhea" id="RHEA-COMP:12159"/>
        <dbReference type="Rhea" id="RHEA-COMP:19907"/>
        <dbReference type="ChEBI" id="CHEBI:13193"/>
        <dbReference type="ChEBI" id="CHEBI:15378"/>
        <dbReference type="ChEBI" id="CHEBI:17499"/>
        <dbReference type="ChEBI" id="CHEBI:29950"/>
        <dbReference type="ChEBI" id="CHEBI:61963"/>
        <dbReference type="ChEBI" id="CHEBI:90618"/>
        <dbReference type="ChEBI" id="CHEBI:232372"/>
        <dbReference type="ChEBI" id="CHEBI:456215"/>
        <dbReference type="EC" id="2.8.1.11"/>
    </reaction>
</comment>
<evidence type="ECO:0000256" key="7">
    <source>
        <dbReference type="ARBA" id="ARBA00022833"/>
    </source>
</evidence>
<dbReference type="EC" id="2.8.1.11" evidence="10"/>
<dbReference type="PROSITE" id="PS50206">
    <property type="entry name" value="RHODANESE_3"/>
    <property type="match status" value="1"/>
</dbReference>
<feature type="binding site" evidence="10">
    <location>
        <position position="292"/>
    </location>
    <ligand>
        <name>Zn(2+)</name>
        <dbReference type="ChEBI" id="CHEBI:29105"/>
    </ligand>
</feature>
<dbReference type="Pfam" id="PF00581">
    <property type="entry name" value="Rhodanese"/>
    <property type="match status" value="1"/>
</dbReference>
<name>A0A8S1IPP7_9CHLO</name>
<evidence type="ECO:0000256" key="3">
    <source>
        <dbReference type="ARBA" id="ARBA00022679"/>
    </source>
</evidence>
<feature type="active site" description="Glycyl thioester intermediate; for adenylyltransferase activity" evidence="10">
    <location>
        <position position="231"/>
    </location>
</feature>
<feature type="active site" description="Cysteine persulfide intermediate; for sulfurtransferase activity" evidence="10">
    <location>
        <position position="421"/>
    </location>
</feature>
<accession>A0A8S1IPP7</accession>
<dbReference type="GO" id="GO:0006777">
    <property type="term" value="P:Mo-molybdopterin cofactor biosynthetic process"/>
    <property type="evidence" value="ECO:0007669"/>
    <property type="project" value="UniProtKB-UniRule"/>
</dbReference>
<dbReference type="AlphaFoldDB" id="A0A8S1IPP7"/>
<dbReference type="InterPro" id="IPR045886">
    <property type="entry name" value="ThiF/MoeB/HesA"/>
</dbReference>
<dbReference type="InterPro" id="IPR035985">
    <property type="entry name" value="Ubiquitin-activating_enz"/>
</dbReference>
<evidence type="ECO:0000256" key="5">
    <source>
        <dbReference type="ARBA" id="ARBA00022723"/>
    </source>
</evidence>
<keyword evidence="2 10" id="KW-0963">Cytoplasm</keyword>
<organism evidence="13 14">
    <name type="scientific">Ostreobium quekettii</name>
    <dbReference type="NCBI Taxonomy" id="121088"/>
    <lineage>
        <taxon>Eukaryota</taxon>
        <taxon>Viridiplantae</taxon>
        <taxon>Chlorophyta</taxon>
        <taxon>core chlorophytes</taxon>
        <taxon>Ulvophyceae</taxon>
        <taxon>TCBD clade</taxon>
        <taxon>Bryopsidales</taxon>
        <taxon>Ostreobineae</taxon>
        <taxon>Ostreobiaceae</taxon>
        <taxon>Ostreobium</taxon>
    </lineage>
</organism>
<keyword evidence="3 10" id="KW-0808">Transferase</keyword>
<dbReference type="CDD" id="cd00757">
    <property type="entry name" value="ThiF_MoeB_HesA_family"/>
    <property type="match status" value="1"/>
</dbReference>
<dbReference type="GO" id="GO:0061605">
    <property type="term" value="F:molybdopterin-synthase adenylyltransferase activity"/>
    <property type="evidence" value="ECO:0007669"/>
    <property type="project" value="UniProtKB-EC"/>
</dbReference>
<dbReference type="GO" id="GO:0005829">
    <property type="term" value="C:cytosol"/>
    <property type="evidence" value="ECO:0007669"/>
    <property type="project" value="UniProtKB-SubCell"/>
</dbReference>
<evidence type="ECO:0000313" key="14">
    <source>
        <dbReference type="Proteomes" id="UP000708148"/>
    </source>
</evidence>
<feature type="binding site" evidence="10">
    <location>
        <position position="128"/>
    </location>
    <ligand>
        <name>ATP</name>
        <dbReference type="ChEBI" id="CHEBI:30616"/>
    </ligand>
</feature>
<dbReference type="InterPro" id="IPR028885">
    <property type="entry name" value="MOCS3/Uba4"/>
</dbReference>
<comment type="catalytic activity">
    <reaction evidence="10">
        <text>[molybdopterin-synthase sulfur-carrier protein]-C-terminal Gly-Gly + ATP + H(+) = [molybdopterin-synthase sulfur-carrier protein]-C-terminal Gly-Gly-AMP + diphosphate</text>
        <dbReference type="Rhea" id="RHEA:43616"/>
        <dbReference type="Rhea" id="RHEA-COMP:12159"/>
        <dbReference type="Rhea" id="RHEA-COMP:12202"/>
        <dbReference type="ChEBI" id="CHEBI:15378"/>
        <dbReference type="ChEBI" id="CHEBI:30616"/>
        <dbReference type="ChEBI" id="CHEBI:33019"/>
        <dbReference type="ChEBI" id="CHEBI:90618"/>
        <dbReference type="ChEBI" id="CHEBI:90778"/>
        <dbReference type="EC" id="2.7.7.80"/>
    </reaction>
</comment>
<keyword evidence="5 10" id="KW-0479">Metal-binding</keyword>
<keyword evidence="14" id="KW-1185">Reference proteome</keyword>
<keyword evidence="7 10" id="KW-0862">Zinc</keyword>
<keyword evidence="9 10" id="KW-0511">Multifunctional enzyme</keyword>
<keyword evidence="6 10" id="KW-0547">Nucleotide-binding</keyword>
<dbReference type="PANTHER" id="PTHR10953">
    <property type="entry name" value="UBIQUITIN-ACTIVATING ENZYME E1"/>
    <property type="match status" value="1"/>
</dbReference>
<evidence type="ECO:0000256" key="6">
    <source>
        <dbReference type="ARBA" id="ARBA00022741"/>
    </source>
</evidence>
<comment type="caution">
    <text evidence="13">The sequence shown here is derived from an EMBL/GenBank/DDBJ whole genome shotgun (WGS) entry which is preliminary data.</text>
</comment>
<feature type="binding site" evidence="10">
    <location>
        <position position="83"/>
    </location>
    <ligand>
        <name>ATP</name>
        <dbReference type="ChEBI" id="CHEBI:30616"/>
    </ligand>
</feature>
<evidence type="ECO:0000256" key="4">
    <source>
        <dbReference type="ARBA" id="ARBA00022694"/>
    </source>
</evidence>
<feature type="domain" description="Rhodanese" evidence="12">
    <location>
        <begin position="348"/>
        <end position="459"/>
    </location>
</feature>
<feature type="binding site" evidence="10">
    <location>
        <begin position="111"/>
        <end position="115"/>
    </location>
    <ligand>
        <name>ATP</name>
        <dbReference type="ChEBI" id="CHEBI:30616"/>
    </ligand>
</feature>